<evidence type="ECO:0000313" key="4">
    <source>
        <dbReference type="EMBL" id="MCM2576987.1"/>
    </source>
</evidence>
<keyword evidence="1" id="KW-1133">Transmembrane helix</keyword>
<evidence type="ECO:0000259" key="3">
    <source>
        <dbReference type="Pfam" id="PF05223"/>
    </source>
</evidence>
<dbReference type="InterPro" id="IPR007887">
    <property type="entry name" value="MecA_N"/>
</dbReference>
<name>A0ABT0X369_9ACTN</name>
<gene>
    <name evidence="4" type="ORF">M1E25_06410</name>
</gene>
<dbReference type="PANTHER" id="PTHR30627">
    <property type="entry name" value="PEPTIDOGLYCAN D,D-TRANSPEPTIDASE"/>
    <property type="match status" value="1"/>
</dbReference>
<dbReference type="InterPro" id="IPR050515">
    <property type="entry name" value="Beta-lactam/transpept"/>
</dbReference>
<feature type="domain" description="NTF2-like N-terminal transpeptidase" evidence="3">
    <location>
        <begin position="52"/>
        <end position="156"/>
    </location>
</feature>
<dbReference type="Pfam" id="PF05223">
    <property type="entry name" value="MecA_N"/>
    <property type="match status" value="1"/>
</dbReference>
<dbReference type="PROSITE" id="PS51257">
    <property type="entry name" value="PROKAR_LIPOPROTEIN"/>
    <property type="match status" value="1"/>
</dbReference>
<feature type="domain" description="Penicillin-binding protein transpeptidase" evidence="2">
    <location>
        <begin position="259"/>
        <end position="532"/>
    </location>
</feature>
<comment type="caution">
    <text evidence="4">The sequence shown here is derived from an EMBL/GenBank/DDBJ whole genome shotgun (WGS) entry which is preliminary data.</text>
</comment>
<evidence type="ECO:0000256" key="1">
    <source>
        <dbReference type="SAM" id="Phobius"/>
    </source>
</evidence>
<dbReference type="EMBL" id="JAMQGM010000014">
    <property type="protein sequence ID" value="MCM2576987.1"/>
    <property type="molecule type" value="Genomic_DNA"/>
</dbReference>
<dbReference type="RefSeq" id="WP_251410969.1">
    <property type="nucleotide sequence ID" value="NZ_JAMQGM010000014.1"/>
</dbReference>
<keyword evidence="1" id="KW-0472">Membrane</keyword>
<proteinExistence type="predicted"/>
<reference evidence="4" key="1">
    <citation type="journal article" date="2023" name="Int. J. Syst. Evol. Microbiol.">
        <title>Streptomyces meridianus sp. nov. isolated from brackish water of the Tagus estuary in Alcochete, Portugal.</title>
        <authorList>
            <person name="Santos J.D.N."/>
            <person name="Klimek D."/>
            <person name="Calusinska M."/>
            <person name="Lobo Da Cunha A."/>
            <person name="Catita J."/>
            <person name="Goncalves H."/>
            <person name="Gonzalez I."/>
            <person name="Reyes F."/>
            <person name="Lage O.M."/>
        </authorList>
    </citation>
    <scope>NUCLEOTIDE SEQUENCE</scope>
    <source>
        <strain evidence="4">MTZ3.1</strain>
    </source>
</reference>
<protein>
    <submittedName>
        <fullName evidence="4">Penicillin-binding transpeptidase domain-containing protein</fullName>
    </submittedName>
</protein>
<evidence type="ECO:0000313" key="5">
    <source>
        <dbReference type="Proteomes" id="UP001167160"/>
    </source>
</evidence>
<dbReference type="PANTHER" id="PTHR30627:SF24">
    <property type="entry name" value="PENICILLIN-BINDING PROTEIN 4B"/>
    <property type="match status" value="1"/>
</dbReference>
<dbReference type="InterPro" id="IPR012338">
    <property type="entry name" value="Beta-lactam/transpept-like"/>
</dbReference>
<dbReference type="SUPFAM" id="SSF56601">
    <property type="entry name" value="beta-lactamase/transpeptidase-like"/>
    <property type="match status" value="1"/>
</dbReference>
<dbReference type="Pfam" id="PF00905">
    <property type="entry name" value="Transpeptidase"/>
    <property type="match status" value="1"/>
</dbReference>
<feature type="transmembrane region" description="Helical" evidence="1">
    <location>
        <begin position="7"/>
        <end position="27"/>
    </location>
</feature>
<keyword evidence="5" id="KW-1185">Reference proteome</keyword>
<dbReference type="Proteomes" id="UP001167160">
    <property type="component" value="Unassembled WGS sequence"/>
</dbReference>
<keyword evidence="1" id="KW-0812">Transmembrane</keyword>
<accession>A0ABT0X369</accession>
<dbReference type="Gene3D" id="3.40.710.10">
    <property type="entry name" value="DD-peptidase/beta-lactamase superfamily"/>
    <property type="match status" value="1"/>
</dbReference>
<sequence length="535" mass="55990">MRVKSGIVGAVVVVVVGCLGYGAYNIWNGLSGGAAQARVKSGPPDENEIRTTATKFLAAWAKGDADAAAQLTDNAVDARVLLSGYRTDAHVTKATIKPGTPNGATVRYTVRAEVSYRGKTEPWSYTSSLRIVRGVTTGRALVDWQPSVIHPELKKGESIRTGEAASPPIRAVDRNGVELTGKEYPSLGPLLDTLRERYGDRSGGKPGITTQIESTVSDTASHRTLLTLAQGRPGRLRTTVDARIQAAAERAVRRYAQSSVVAIQPSTGEIRAVANHRTDAFNAAMEGRLAPGSTMKIVTAAMLMEKGVAAAGRTAECPKTVMYQGRTFRNLDHFSTSGRSFADSFARSCNTAFIKLIDDTGDDAALPRTAREVFGIGLDWKTGVTSFDGSVPEVSGGEAAAEYIGQGQVAMNPLNMASVTATAASGVFHQPVLVDPSLDGRQLAVAARRMTPQVARQLRDMMRLTAVSGTGARAMSGLGGDKGAKTGSAEVDQQGEANSWFTAFQDDLAAAAVVQSGGHGGDAAGPLVAAVLGAD</sequence>
<organism evidence="4 5">
    <name type="scientific">Streptomyces meridianus</name>
    <dbReference type="NCBI Taxonomy" id="2938945"/>
    <lineage>
        <taxon>Bacteria</taxon>
        <taxon>Bacillati</taxon>
        <taxon>Actinomycetota</taxon>
        <taxon>Actinomycetes</taxon>
        <taxon>Kitasatosporales</taxon>
        <taxon>Streptomycetaceae</taxon>
        <taxon>Streptomyces</taxon>
    </lineage>
</organism>
<evidence type="ECO:0000259" key="2">
    <source>
        <dbReference type="Pfam" id="PF00905"/>
    </source>
</evidence>
<dbReference type="InterPro" id="IPR001460">
    <property type="entry name" value="PCN-bd_Tpept"/>
</dbReference>